<protein>
    <submittedName>
        <fullName evidence="7">Cobalt/nickel transport system permease protein</fullName>
    </submittedName>
</protein>
<dbReference type="OrthoDB" id="9815246at2"/>
<evidence type="ECO:0000313" key="8">
    <source>
        <dbReference type="Proteomes" id="UP000253490"/>
    </source>
</evidence>
<feature type="transmembrane region" description="Helical" evidence="6">
    <location>
        <begin position="114"/>
        <end position="136"/>
    </location>
</feature>
<keyword evidence="8" id="KW-1185">Reference proteome</keyword>
<sequence>MLQVDKIAYTNKLTKINPKIKFVAAMILLFTAIVFENIPMYIGMFLLIGFVLVQFAGIKLNRYLKFFMIPSSFLLLSLVTILISVSKSAHVFLYNIPVGGFYIGITQSSLNQCFILFFRALACLSSTYFLALTVPINQLLKILKSMKVPIVVLEMVMLIYRFIMMFLEEYKDMQTAIYLKFGYGNLRTSYRSISLLIVSLFTRMMNRYEELSISLEVKLYDGDFHV</sequence>
<feature type="transmembrane region" description="Helical" evidence="6">
    <location>
        <begin position="73"/>
        <end position="94"/>
    </location>
</feature>
<evidence type="ECO:0000256" key="2">
    <source>
        <dbReference type="ARBA" id="ARBA00022475"/>
    </source>
</evidence>
<feature type="transmembrane region" description="Helical" evidence="6">
    <location>
        <begin position="20"/>
        <end position="35"/>
    </location>
</feature>
<dbReference type="AlphaFoldDB" id="A0A366IET6"/>
<feature type="transmembrane region" description="Helical" evidence="6">
    <location>
        <begin position="41"/>
        <end position="61"/>
    </location>
</feature>
<keyword evidence="5 6" id="KW-0472">Membrane</keyword>
<dbReference type="CDD" id="cd16914">
    <property type="entry name" value="EcfT"/>
    <property type="match status" value="1"/>
</dbReference>
<dbReference type="RefSeq" id="WP_113919854.1">
    <property type="nucleotide sequence ID" value="NZ_QNRX01000003.1"/>
</dbReference>
<evidence type="ECO:0000313" key="7">
    <source>
        <dbReference type="EMBL" id="RBP68428.1"/>
    </source>
</evidence>
<name>A0A366IET6_9FIRM</name>
<dbReference type="NCBIfam" id="TIGR02454">
    <property type="entry name" value="ECF_T_CbiQ"/>
    <property type="match status" value="1"/>
</dbReference>
<dbReference type="Pfam" id="PF02361">
    <property type="entry name" value="CbiQ"/>
    <property type="match status" value="1"/>
</dbReference>
<accession>A0A366IET6</accession>
<dbReference type="PANTHER" id="PTHR43723:SF1">
    <property type="entry name" value="COBALT TRANSPORT PROTEIN CBIQ"/>
    <property type="match status" value="1"/>
</dbReference>
<gene>
    <name evidence="7" type="ORF">DES36_103192</name>
</gene>
<dbReference type="Proteomes" id="UP000253490">
    <property type="component" value="Unassembled WGS sequence"/>
</dbReference>
<evidence type="ECO:0000256" key="1">
    <source>
        <dbReference type="ARBA" id="ARBA00004651"/>
    </source>
</evidence>
<keyword evidence="2" id="KW-1003">Cell membrane</keyword>
<reference evidence="7 8" key="1">
    <citation type="submission" date="2018-06" db="EMBL/GenBank/DDBJ databases">
        <title>Genomic Encyclopedia of Type Strains, Phase IV (KMG-IV): sequencing the most valuable type-strain genomes for metagenomic binning, comparative biology and taxonomic classification.</title>
        <authorList>
            <person name="Goeker M."/>
        </authorList>
    </citation>
    <scope>NUCLEOTIDE SEQUENCE [LARGE SCALE GENOMIC DNA]</scope>
    <source>
        <strain evidence="7 8">DSM 22112</strain>
    </source>
</reference>
<keyword evidence="3 6" id="KW-0812">Transmembrane</keyword>
<feature type="transmembrane region" description="Helical" evidence="6">
    <location>
        <begin position="148"/>
        <end position="167"/>
    </location>
</feature>
<proteinExistence type="predicted"/>
<keyword evidence="4 6" id="KW-1133">Transmembrane helix</keyword>
<organism evidence="7 8">
    <name type="scientific">Alkalibaculum bacchi</name>
    <dbReference type="NCBI Taxonomy" id="645887"/>
    <lineage>
        <taxon>Bacteria</taxon>
        <taxon>Bacillati</taxon>
        <taxon>Bacillota</taxon>
        <taxon>Clostridia</taxon>
        <taxon>Eubacteriales</taxon>
        <taxon>Eubacteriaceae</taxon>
        <taxon>Alkalibaculum</taxon>
    </lineage>
</organism>
<dbReference type="PANTHER" id="PTHR43723">
    <property type="entry name" value="COBALT TRANSPORT PROTEIN CBIQ"/>
    <property type="match status" value="1"/>
</dbReference>
<dbReference type="GO" id="GO:0043190">
    <property type="term" value="C:ATP-binding cassette (ABC) transporter complex"/>
    <property type="evidence" value="ECO:0007669"/>
    <property type="project" value="InterPro"/>
</dbReference>
<evidence type="ECO:0000256" key="4">
    <source>
        <dbReference type="ARBA" id="ARBA00022989"/>
    </source>
</evidence>
<evidence type="ECO:0000256" key="5">
    <source>
        <dbReference type="ARBA" id="ARBA00023136"/>
    </source>
</evidence>
<dbReference type="EMBL" id="QNRX01000003">
    <property type="protein sequence ID" value="RBP68428.1"/>
    <property type="molecule type" value="Genomic_DNA"/>
</dbReference>
<evidence type="ECO:0000256" key="6">
    <source>
        <dbReference type="SAM" id="Phobius"/>
    </source>
</evidence>
<dbReference type="InterPro" id="IPR052770">
    <property type="entry name" value="Cobalt_transport_CbiQ"/>
</dbReference>
<comment type="caution">
    <text evidence="7">The sequence shown here is derived from an EMBL/GenBank/DDBJ whole genome shotgun (WGS) entry which is preliminary data.</text>
</comment>
<dbReference type="InterPro" id="IPR012809">
    <property type="entry name" value="ECF_CbiQ"/>
</dbReference>
<dbReference type="InterPro" id="IPR003339">
    <property type="entry name" value="ABC/ECF_trnsptr_transmembrane"/>
</dbReference>
<comment type="subcellular location">
    <subcellularLocation>
        <location evidence="1">Cell membrane</location>
        <topology evidence="1">Multi-pass membrane protein</topology>
    </subcellularLocation>
</comment>
<dbReference type="GO" id="GO:0006824">
    <property type="term" value="P:cobalt ion transport"/>
    <property type="evidence" value="ECO:0007669"/>
    <property type="project" value="InterPro"/>
</dbReference>
<evidence type="ECO:0000256" key="3">
    <source>
        <dbReference type="ARBA" id="ARBA00022692"/>
    </source>
</evidence>